<dbReference type="Gene3D" id="2.10.230.10">
    <property type="entry name" value="Heat shock protein DnaJ, cysteine-rich domain"/>
    <property type="match status" value="1"/>
</dbReference>
<name>A0A9N9ME90_9CUCU</name>
<dbReference type="GO" id="GO:0008270">
    <property type="term" value="F:zinc ion binding"/>
    <property type="evidence" value="ECO:0007669"/>
    <property type="project" value="UniProtKB-KW"/>
</dbReference>
<dbReference type="OrthoDB" id="10051670at2759"/>
<dbReference type="Proteomes" id="UP001152799">
    <property type="component" value="Chromosome 11"/>
</dbReference>
<keyword evidence="4" id="KW-0862">Zinc</keyword>
<sequence>MAGKGDGEGEGNIIKLENQIAVIKYVLLFTNCLEWIPKKRYLLIRHVLCWRWQRQKTFTQRQRCGASASSYSLAESYKKCTIRKLALQKNVICDKCEGRGNKKGAVELFLTSRDLGMQVQVQQLAPGMLKQIQTVFVECRRQGENINPRDRCKQ</sequence>
<proteinExistence type="predicted"/>
<dbReference type="FunFam" id="2.10.230.10:FF:000001">
    <property type="entry name" value="DnaJ subfamily A member 2"/>
    <property type="match status" value="1"/>
</dbReference>
<dbReference type="SUPFAM" id="SSF57938">
    <property type="entry name" value="DnaJ/Hsp40 cysteine-rich domain"/>
    <property type="match status" value="1"/>
</dbReference>
<dbReference type="PANTHER" id="PTHR43888">
    <property type="entry name" value="DNAJ-LIKE-2, ISOFORM A-RELATED"/>
    <property type="match status" value="1"/>
</dbReference>
<keyword evidence="3" id="KW-0863">Zinc-finger</keyword>
<dbReference type="InterPro" id="IPR036410">
    <property type="entry name" value="HSP_DnaJ_Cys-rich_dom_sf"/>
</dbReference>
<accession>A0A9N9ME90</accession>
<keyword evidence="6" id="KW-1185">Reference proteome</keyword>
<evidence type="ECO:0000256" key="3">
    <source>
        <dbReference type="ARBA" id="ARBA00022771"/>
    </source>
</evidence>
<evidence type="ECO:0000313" key="6">
    <source>
        <dbReference type="Proteomes" id="UP001152799"/>
    </source>
</evidence>
<reference evidence="5" key="1">
    <citation type="submission" date="2022-01" db="EMBL/GenBank/DDBJ databases">
        <authorList>
            <person name="King R."/>
        </authorList>
    </citation>
    <scope>NUCLEOTIDE SEQUENCE</scope>
</reference>
<evidence type="ECO:0000256" key="2">
    <source>
        <dbReference type="ARBA" id="ARBA00022737"/>
    </source>
</evidence>
<dbReference type="AlphaFoldDB" id="A0A9N9ME90"/>
<gene>
    <name evidence="5" type="ORF">CEUTPL_LOCUS3208</name>
</gene>
<dbReference type="GO" id="GO:0030544">
    <property type="term" value="F:Hsp70 protein binding"/>
    <property type="evidence" value="ECO:0007669"/>
    <property type="project" value="InterPro"/>
</dbReference>
<evidence type="ECO:0000313" key="5">
    <source>
        <dbReference type="EMBL" id="CAG9762529.1"/>
    </source>
</evidence>
<dbReference type="EMBL" id="OU892287">
    <property type="protein sequence ID" value="CAG9762529.1"/>
    <property type="molecule type" value="Genomic_DNA"/>
</dbReference>
<protein>
    <submittedName>
        <fullName evidence="5">Uncharacterized protein</fullName>
    </submittedName>
</protein>
<keyword evidence="2" id="KW-0677">Repeat</keyword>
<dbReference type="InterPro" id="IPR044713">
    <property type="entry name" value="DNJA1/2-like"/>
</dbReference>
<organism evidence="5 6">
    <name type="scientific">Ceutorhynchus assimilis</name>
    <name type="common">cabbage seed weevil</name>
    <dbReference type="NCBI Taxonomy" id="467358"/>
    <lineage>
        <taxon>Eukaryota</taxon>
        <taxon>Metazoa</taxon>
        <taxon>Ecdysozoa</taxon>
        <taxon>Arthropoda</taxon>
        <taxon>Hexapoda</taxon>
        <taxon>Insecta</taxon>
        <taxon>Pterygota</taxon>
        <taxon>Neoptera</taxon>
        <taxon>Endopterygota</taxon>
        <taxon>Coleoptera</taxon>
        <taxon>Polyphaga</taxon>
        <taxon>Cucujiformia</taxon>
        <taxon>Curculionidae</taxon>
        <taxon>Ceutorhynchinae</taxon>
        <taxon>Ceutorhynchus</taxon>
    </lineage>
</organism>
<evidence type="ECO:0000256" key="4">
    <source>
        <dbReference type="ARBA" id="ARBA00022833"/>
    </source>
</evidence>
<evidence type="ECO:0000256" key="1">
    <source>
        <dbReference type="ARBA" id="ARBA00022723"/>
    </source>
</evidence>
<dbReference type="GO" id="GO:0006457">
    <property type="term" value="P:protein folding"/>
    <property type="evidence" value="ECO:0007669"/>
    <property type="project" value="InterPro"/>
</dbReference>
<dbReference type="Gene3D" id="2.60.260.20">
    <property type="entry name" value="Urease metallochaperone UreE, N-terminal domain"/>
    <property type="match status" value="1"/>
</dbReference>
<keyword evidence="1" id="KW-0479">Metal-binding</keyword>